<evidence type="ECO:0000256" key="4">
    <source>
        <dbReference type="SAM" id="Phobius"/>
    </source>
</evidence>
<proteinExistence type="predicted"/>
<keyword evidence="2" id="KW-0863">Zinc-finger</keyword>
<dbReference type="OrthoDB" id="264354at2759"/>
<keyword evidence="4" id="KW-0812">Transmembrane</keyword>
<keyword evidence="4" id="KW-0472">Membrane</keyword>
<dbReference type="EMBL" id="CCKQ01005136">
    <property type="protein sequence ID" value="CDW76290.1"/>
    <property type="molecule type" value="Genomic_DNA"/>
</dbReference>
<accession>A0A078A2C9</accession>
<protein>
    <submittedName>
        <fullName evidence="6">Probable e3 ubiquitin-protein ligase march10</fullName>
    </submittedName>
</protein>
<dbReference type="Proteomes" id="UP000039865">
    <property type="component" value="Unassembled WGS sequence"/>
</dbReference>
<dbReference type="PANTHER" id="PTHR46347">
    <property type="entry name" value="RING/FYVE/PHD ZINC FINGER SUPERFAMILY PROTEIN"/>
    <property type="match status" value="1"/>
</dbReference>
<dbReference type="PROSITE" id="PS51292">
    <property type="entry name" value="ZF_RING_CH"/>
    <property type="match status" value="1"/>
</dbReference>
<dbReference type="InterPro" id="IPR013083">
    <property type="entry name" value="Znf_RING/FYVE/PHD"/>
</dbReference>
<keyword evidence="4" id="KW-1133">Transmembrane helix</keyword>
<dbReference type="SMART" id="SM00744">
    <property type="entry name" value="RINGv"/>
    <property type="match status" value="1"/>
</dbReference>
<evidence type="ECO:0000313" key="7">
    <source>
        <dbReference type="Proteomes" id="UP000039865"/>
    </source>
</evidence>
<keyword evidence="1" id="KW-0479">Metal-binding</keyword>
<dbReference type="InterPro" id="IPR011016">
    <property type="entry name" value="Znf_RING-CH"/>
</dbReference>
<dbReference type="GO" id="GO:0008270">
    <property type="term" value="F:zinc ion binding"/>
    <property type="evidence" value="ECO:0007669"/>
    <property type="project" value="UniProtKB-KW"/>
</dbReference>
<feature type="transmembrane region" description="Helical" evidence="4">
    <location>
        <begin position="319"/>
        <end position="341"/>
    </location>
</feature>
<evidence type="ECO:0000259" key="5">
    <source>
        <dbReference type="PROSITE" id="PS51292"/>
    </source>
</evidence>
<dbReference type="Gene3D" id="3.30.40.10">
    <property type="entry name" value="Zinc/RING finger domain, C3HC4 (zinc finger)"/>
    <property type="match status" value="1"/>
</dbReference>
<dbReference type="AlphaFoldDB" id="A0A078A2C9"/>
<reference evidence="6 7" key="1">
    <citation type="submission" date="2014-06" db="EMBL/GenBank/DDBJ databases">
        <authorList>
            <person name="Swart Estienne"/>
        </authorList>
    </citation>
    <scope>NUCLEOTIDE SEQUENCE [LARGE SCALE GENOMIC DNA]</scope>
    <source>
        <strain evidence="6 7">130c</strain>
    </source>
</reference>
<organism evidence="6 7">
    <name type="scientific">Stylonychia lemnae</name>
    <name type="common">Ciliate</name>
    <dbReference type="NCBI Taxonomy" id="5949"/>
    <lineage>
        <taxon>Eukaryota</taxon>
        <taxon>Sar</taxon>
        <taxon>Alveolata</taxon>
        <taxon>Ciliophora</taxon>
        <taxon>Intramacronucleata</taxon>
        <taxon>Spirotrichea</taxon>
        <taxon>Stichotrichia</taxon>
        <taxon>Sporadotrichida</taxon>
        <taxon>Oxytrichidae</taxon>
        <taxon>Stylonychinae</taxon>
        <taxon>Stylonychia</taxon>
    </lineage>
</organism>
<evidence type="ECO:0000313" key="6">
    <source>
        <dbReference type="EMBL" id="CDW76290.1"/>
    </source>
</evidence>
<keyword evidence="3" id="KW-0862">Zinc</keyword>
<evidence type="ECO:0000256" key="2">
    <source>
        <dbReference type="ARBA" id="ARBA00022771"/>
    </source>
</evidence>
<name>A0A078A2C9_STYLE</name>
<sequence length="424" mass="47913">MNSKSLSGRIMQKLKMNSNMKRYQLQSPAMKNQVIFKEQNSVIQEVTEENKAFEESKNNDSVLNSSTLNHSQVQLKEENKEEIFNKKSTFHRPHHSRVRSTGSELSVFTNSFALGSTMNKDQNSLKNEGTLTSSIFSTRNLMNSFHFRARSVSKTPLGQNQMSTADQQQIVSQLSNVGGFLSNLIGGNGLQRTQRSSNSIQPNSLLEQQNGVKMGAFKFGDSSIAAKFNEQKMRSLTNSRICLEKLGPELLQPNIILSSDSPICEPCKCMGSIKFIHKECLKEWVKWANENNLRVNPNDPTQFELQVMQFNKKYRLSKILILAMLLLFILVLMVDLLSAPLRYNVNSEVISQGLASDTFGEVNRLTLITIQDDVNDIFADEEMPRFNKFNVDYEEQKVSSNNINISKDNNKQPVAGVIPPVRLS</sequence>
<dbReference type="SUPFAM" id="SSF57850">
    <property type="entry name" value="RING/U-box"/>
    <property type="match status" value="1"/>
</dbReference>
<dbReference type="PANTHER" id="PTHR46347:SF1">
    <property type="entry name" value="RING_FYVE_PHD ZINC FINGER SUPERFAMILY PROTEIN"/>
    <property type="match status" value="1"/>
</dbReference>
<evidence type="ECO:0000256" key="1">
    <source>
        <dbReference type="ARBA" id="ARBA00022723"/>
    </source>
</evidence>
<dbReference type="InParanoid" id="A0A078A2C9"/>
<evidence type="ECO:0000256" key="3">
    <source>
        <dbReference type="ARBA" id="ARBA00022833"/>
    </source>
</evidence>
<dbReference type="Pfam" id="PF12906">
    <property type="entry name" value="RINGv"/>
    <property type="match status" value="1"/>
</dbReference>
<feature type="domain" description="RING-CH-type" evidence="5">
    <location>
        <begin position="231"/>
        <end position="313"/>
    </location>
</feature>
<gene>
    <name evidence="6" type="primary">Contig6115.g6537</name>
    <name evidence="6" type="ORF">STYLEM_5290</name>
</gene>
<keyword evidence="7" id="KW-1185">Reference proteome</keyword>